<evidence type="ECO:0000256" key="6">
    <source>
        <dbReference type="ARBA" id="ARBA00023136"/>
    </source>
</evidence>
<dbReference type="GO" id="GO:0022857">
    <property type="term" value="F:transmembrane transporter activity"/>
    <property type="evidence" value="ECO:0007669"/>
    <property type="project" value="InterPro"/>
</dbReference>
<dbReference type="Pfam" id="PF05977">
    <property type="entry name" value="MFS_3"/>
    <property type="match status" value="1"/>
</dbReference>
<evidence type="ECO:0000256" key="7">
    <source>
        <dbReference type="SAM" id="MobiDB-lite"/>
    </source>
</evidence>
<dbReference type="PANTHER" id="PTHR23513">
    <property type="entry name" value="INTEGRAL MEMBRANE EFFLUX PROTEIN-RELATED"/>
    <property type="match status" value="1"/>
</dbReference>
<reference evidence="9 10" key="1">
    <citation type="submission" date="2017-07" db="EMBL/GenBank/DDBJ databases">
        <title>Complete genome sequence of Actinoalloteichus hoggarensis DSM 45943, type strain of Actinoalloteichus hoggarensis.</title>
        <authorList>
            <person name="Ruckert C."/>
            <person name="Nouioui I."/>
            <person name="Willmese J."/>
            <person name="van Wezel G."/>
            <person name="Klenk H.-P."/>
            <person name="Kalinowski J."/>
            <person name="Zotchev S.B."/>
        </authorList>
    </citation>
    <scope>NUCLEOTIDE SEQUENCE [LARGE SCALE GENOMIC DNA]</scope>
    <source>
        <strain evidence="9 10">DSM 45943</strain>
    </source>
</reference>
<feature type="transmembrane region" description="Helical" evidence="8">
    <location>
        <begin position="161"/>
        <end position="187"/>
    </location>
</feature>
<evidence type="ECO:0000256" key="2">
    <source>
        <dbReference type="ARBA" id="ARBA00022448"/>
    </source>
</evidence>
<comment type="subcellular location">
    <subcellularLocation>
        <location evidence="1">Cell membrane</location>
        <topology evidence="1">Multi-pass membrane protein</topology>
    </subcellularLocation>
</comment>
<dbReference type="InterPro" id="IPR010290">
    <property type="entry name" value="TM_effector"/>
</dbReference>
<keyword evidence="6 8" id="KW-0472">Membrane</keyword>
<feature type="transmembrane region" description="Helical" evidence="8">
    <location>
        <begin position="231"/>
        <end position="254"/>
    </location>
</feature>
<evidence type="ECO:0000256" key="1">
    <source>
        <dbReference type="ARBA" id="ARBA00004651"/>
    </source>
</evidence>
<dbReference type="PROSITE" id="PS50850">
    <property type="entry name" value="MFS"/>
    <property type="match status" value="1"/>
</dbReference>
<keyword evidence="10" id="KW-1185">Reference proteome</keyword>
<evidence type="ECO:0000256" key="8">
    <source>
        <dbReference type="SAM" id="Phobius"/>
    </source>
</evidence>
<feature type="region of interest" description="Disordered" evidence="7">
    <location>
        <begin position="423"/>
        <end position="468"/>
    </location>
</feature>
<keyword evidence="4 8" id="KW-0812">Transmembrane</keyword>
<dbReference type="CDD" id="cd06173">
    <property type="entry name" value="MFS_MefA_like"/>
    <property type="match status" value="1"/>
</dbReference>
<name>A0A221W9K6_9PSEU</name>
<dbReference type="PANTHER" id="PTHR23513:SF6">
    <property type="entry name" value="MAJOR FACILITATOR SUPERFAMILY ASSOCIATED DOMAIN-CONTAINING PROTEIN"/>
    <property type="match status" value="1"/>
</dbReference>
<keyword evidence="2" id="KW-0813">Transport</keyword>
<dbReference type="InterPro" id="IPR020846">
    <property type="entry name" value="MFS_dom"/>
</dbReference>
<dbReference type="KEGG" id="ahg:AHOG_25565"/>
<dbReference type="OrthoDB" id="145388at2"/>
<evidence type="ECO:0000256" key="3">
    <source>
        <dbReference type="ARBA" id="ARBA00022475"/>
    </source>
</evidence>
<proteinExistence type="predicted"/>
<dbReference type="SUPFAM" id="SSF103473">
    <property type="entry name" value="MFS general substrate transporter"/>
    <property type="match status" value="1"/>
</dbReference>
<feature type="transmembrane region" description="Helical" evidence="8">
    <location>
        <begin position="383"/>
        <end position="402"/>
    </location>
</feature>
<dbReference type="InterPro" id="IPR036259">
    <property type="entry name" value="MFS_trans_sf"/>
</dbReference>
<dbReference type="Proteomes" id="UP000204221">
    <property type="component" value="Chromosome"/>
</dbReference>
<feature type="transmembrane region" description="Helical" evidence="8">
    <location>
        <begin position="355"/>
        <end position="377"/>
    </location>
</feature>
<feature type="compositionally biased region" description="Basic and acidic residues" evidence="7">
    <location>
        <begin position="448"/>
        <end position="461"/>
    </location>
</feature>
<feature type="transmembrane region" description="Helical" evidence="8">
    <location>
        <begin position="43"/>
        <end position="63"/>
    </location>
</feature>
<feature type="transmembrane region" description="Helical" evidence="8">
    <location>
        <begin position="293"/>
        <end position="311"/>
    </location>
</feature>
<evidence type="ECO:0000313" key="9">
    <source>
        <dbReference type="EMBL" id="ASO22718.1"/>
    </source>
</evidence>
<feature type="transmembrane region" description="Helical" evidence="8">
    <location>
        <begin position="317"/>
        <end position="335"/>
    </location>
</feature>
<feature type="transmembrane region" description="Helical" evidence="8">
    <location>
        <begin position="266"/>
        <end position="286"/>
    </location>
</feature>
<feature type="transmembrane region" description="Helical" evidence="8">
    <location>
        <begin position="84"/>
        <end position="111"/>
    </location>
</feature>
<keyword evidence="3" id="KW-1003">Cell membrane</keyword>
<gene>
    <name evidence="9" type="ORF">AHOG_25565</name>
</gene>
<keyword evidence="5 8" id="KW-1133">Transmembrane helix</keyword>
<dbReference type="RefSeq" id="WP_093943616.1">
    <property type="nucleotide sequence ID" value="NZ_CP022521.1"/>
</dbReference>
<feature type="compositionally biased region" description="Basic and acidic residues" evidence="7">
    <location>
        <begin position="423"/>
        <end position="439"/>
    </location>
</feature>
<dbReference type="Gene3D" id="1.20.1250.20">
    <property type="entry name" value="MFS general substrate transporter like domains"/>
    <property type="match status" value="1"/>
</dbReference>
<dbReference type="EMBL" id="CP022521">
    <property type="protein sequence ID" value="ASO22718.1"/>
    <property type="molecule type" value="Genomic_DNA"/>
</dbReference>
<protein>
    <submittedName>
        <fullName evidence="9">Enterobactin exporter EntS</fullName>
    </submittedName>
</protein>
<accession>A0A221W9K6</accession>
<organism evidence="9 10">
    <name type="scientific">Actinoalloteichus hoggarensis</name>
    <dbReference type="NCBI Taxonomy" id="1470176"/>
    <lineage>
        <taxon>Bacteria</taxon>
        <taxon>Bacillati</taxon>
        <taxon>Actinomycetota</taxon>
        <taxon>Actinomycetes</taxon>
        <taxon>Pseudonocardiales</taxon>
        <taxon>Pseudonocardiaceae</taxon>
        <taxon>Actinoalloteichus</taxon>
    </lineage>
</organism>
<evidence type="ECO:0000256" key="5">
    <source>
        <dbReference type="ARBA" id="ARBA00022989"/>
    </source>
</evidence>
<dbReference type="GO" id="GO:0005886">
    <property type="term" value="C:plasma membrane"/>
    <property type="evidence" value="ECO:0007669"/>
    <property type="project" value="UniProtKB-SubCell"/>
</dbReference>
<sequence length="468" mass="49110">MSANGLGRPFWTLFVSSTVSNLGDGIGRVALPLLAATLTRDPLLIGSLASFVFVPWLLFALLSGALVDRMDRRKVMIAANAFRAVVVGALAVAVFTGQAAVWMLFVAAFLLGAAETLYDGAARAILPGVVRRDQLAAGNGRLEAGEVVAQNFLGAPVASSLFVLVAAGPFLANSAGFLVAALLLLLLPGSHRAVPAADAPAADTPTVRPNLRREMAEGMRWLWGHRVFRPFVFVAAFSAAAVEASTALVVLLIVDVMALPEVSYGFFAVLLGVGGLLGGLSAPVLLRRFRRRTVLVVSQAIMGLAFLLVGLLPVPALTAAAFFLTGMAVLMFNVVSMSMRQALVPAPLFGRVQGVWRTIAWGLLPVGGVLGGLLARITDVPTVFLVSGIVGLVVAVVLALLLKARGQEIDELDDLDWAARTEANAEERGARDSARHAGAGEEPAEADDTVRDEERRADGDTAVRTPTP</sequence>
<evidence type="ECO:0000313" key="10">
    <source>
        <dbReference type="Proteomes" id="UP000204221"/>
    </source>
</evidence>
<evidence type="ECO:0000256" key="4">
    <source>
        <dbReference type="ARBA" id="ARBA00022692"/>
    </source>
</evidence>
<dbReference type="AlphaFoldDB" id="A0A221W9K6"/>